<keyword evidence="3" id="KW-1185">Reference proteome</keyword>
<evidence type="ECO:0000313" key="3">
    <source>
        <dbReference type="Proteomes" id="UP001458880"/>
    </source>
</evidence>
<feature type="compositionally biased region" description="Low complexity" evidence="1">
    <location>
        <begin position="1"/>
        <end position="10"/>
    </location>
</feature>
<gene>
    <name evidence="2" type="ORF">QE152_g38160</name>
</gene>
<comment type="caution">
    <text evidence="2">The sequence shown here is derived from an EMBL/GenBank/DDBJ whole genome shotgun (WGS) entry which is preliminary data.</text>
</comment>
<reference evidence="2 3" key="1">
    <citation type="journal article" date="2024" name="BMC Genomics">
        <title>De novo assembly and annotation of Popillia japonica's genome with initial clues to its potential as an invasive pest.</title>
        <authorList>
            <person name="Cucini C."/>
            <person name="Boschi S."/>
            <person name="Funari R."/>
            <person name="Cardaioli E."/>
            <person name="Iannotti N."/>
            <person name="Marturano G."/>
            <person name="Paoli F."/>
            <person name="Bruttini M."/>
            <person name="Carapelli A."/>
            <person name="Frati F."/>
            <person name="Nardi F."/>
        </authorList>
    </citation>
    <scope>NUCLEOTIDE SEQUENCE [LARGE SCALE GENOMIC DNA]</scope>
    <source>
        <strain evidence="2">DMR45628</strain>
    </source>
</reference>
<feature type="compositionally biased region" description="Polar residues" evidence="1">
    <location>
        <begin position="24"/>
        <end position="35"/>
    </location>
</feature>
<feature type="region of interest" description="Disordered" evidence="1">
    <location>
        <begin position="1"/>
        <end position="35"/>
    </location>
</feature>
<protein>
    <submittedName>
        <fullName evidence="2">Uncharacterized protein</fullName>
    </submittedName>
</protein>
<dbReference type="AlphaFoldDB" id="A0AAW1I8P0"/>
<name>A0AAW1I8P0_POPJA</name>
<accession>A0AAW1I8P0</accession>
<sequence>MEGGSDSSIDYFDDSSSEWDGGSKESSYSEGNLSQVEEHNIVLEATNENSMTTGANDDWFEVDCFHLRWSITIYFFRSSWL</sequence>
<organism evidence="2 3">
    <name type="scientific">Popillia japonica</name>
    <name type="common">Japanese beetle</name>
    <dbReference type="NCBI Taxonomy" id="7064"/>
    <lineage>
        <taxon>Eukaryota</taxon>
        <taxon>Metazoa</taxon>
        <taxon>Ecdysozoa</taxon>
        <taxon>Arthropoda</taxon>
        <taxon>Hexapoda</taxon>
        <taxon>Insecta</taxon>
        <taxon>Pterygota</taxon>
        <taxon>Neoptera</taxon>
        <taxon>Endopterygota</taxon>
        <taxon>Coleoptera</taxon>
        <taxon>Polyphaga</taxon>
        <taxon>Scarabaeiformia</taxon>
        <taxon>Scarabaeidae</taxon>
        <taxon>Rutelinae</taxon>
        <taxon>Popillia</taxon>
    </lineage>
</organism>
<dbReference type="Proteomes" id="UP001458880">
    <property type="component" value="Unassembled WGS sequence"/>
</dbReference>
<proteinExistence type="predicted"/>
<evidence type="ECO:0000256" key="1">
    <source>
        <dbReference type="SAM" id="MobiDB-lite"/>
    </source>
</evidence>
<dbReference type="EMBL" id="JASPKY010000789">
    <property type="protein sequence ID" value="KAK9685285.1"/>
    <property type="molecule type" value="Genomic_DNA"/>
</dbReference>
<evidence type="ECO:0000313" key="2">
    <source>
        <dbReference type="EMBL" id="KAK9685285.1"/>
    </source>
</evidence>